<keyword evidence="1" id="KW-0472">Membrane</keyword>
<dbReference type="EMBL" id="JAMZEG020000002">
    <property type="protein sequence ID" value="MDE8603333.1"/>
    <property type="molecule type" value="Genomic_DNA"/>
</dbReference>
<keyword evidence="3" id="KW-1185">Reference proteome</keyword>
<dbReference type="InterPro" id="IPR010699">
    <property type="entry name" value="DUF1275"/>
</dbReference>
<sequence length="112" mass="11932">MLSRLPKWVEYRAFMLALVAGSINSVVLLGFQHQAVSHLSETATLIGSAMLNPDSGVLLHLIGILLSFVMGSAISGFMLSGVSVTCGGQNTLATTYPWRCCTNNPSNGYIQI</sequence>
<dbReference type="Pfam" id="PF06912">
    <property type="entry name" value="DUF1275"/>
    <property type="match status" value="1"/>
</dbReference>
<evidence type="ECO:0000256" key="1">
    <source>
        <dbReference type="SAM" id="Phobius"/>
    </source>
</evidence>
<keyword evidence="1" id="KW-0812">Transmembrane</keyword>
<organism evidence="2 3">
    <name type="scientific">Marinomonas maritima</name>
    <dbReference type="NCBI Taxonomy" id="2940935"/>
    <lineage>
        <taxon>Bacteria</taxon>
        <taxon>Pseudomonadati</taxon>
        <taxon>Pseudomonadota</taxon>
        <taxon>Gammaproteobacteria</taxon>
        <taxon>Oceanospirillales</taxon>
        <taxon>Oceanospirillaceae</taxon>
        <taxon>Marinomonas</taxon>
    </lineage>
</organism>
<name>A0ABT5WEU3_9GAMM</name>
<dbReference type="RefSeq" id="WP_255895822.1">
    <property type="nucleotide sequence ID" value="NZ_JAMZEG020000002.1"/>
</dbReference>
<keyword evidence="1" id="KW-1133">Transmembrane helix</keyword>
<feature type="transmembrane region" description="Helical" evidence="1">
    <location>
        <begin position="12"/>
        <end position="31"/>
    </location>
</feature>
<evidence type="ECO:0000313" key="3">
    <source>
        <dbReference type="Proteomes" id="UP001139522"/>
    </source>
</evidence>
<proteinExistence type="predicted"/>
<comment type="caution">
    <text evidence="2">The sequence shown here is derived from an EMBL/GenBank/DDBJ whole genome shotgun (WGS) entry which is preliminary data.</text>
</comment>
<feature type="transmembrane region" description="Helical" evidence="1">
    <location>
        <begin position="57"/>
        <end position="79"/>
    </location>
</feature>
<reference evidence="2" key="1">
    <citation type="submission" date="2023-01" db="EMBL/GenBank/DDBJ databases">
        <title>Psychroserpens sp. MSW6 and Marinomonas sp. RSW2, isolated from seawater.</title>
        <authorList>
            <person name="Kristyanto S."/>
            <person name="Jung J."/>
            <person name="Kim J.M."/>
            <person name="Jeon C.O."/>
        </authorList>
    </citation>
    <scope>NUCLEOTIDE SEQUENCE</scope>
    <source>
        <strain evidence="2">RSW2</strain>
    </source>
</reference>
<accession>A0ABT5WEU3</accession>
<dbReference type="Proteomes" id="UP001139522">
    <property type="component" value="Unassembled WGS sequence"/>
</dbReference>
<protein>
    <submittedName>
        <fullName evidence="2">DUF1275 domain-containing protein</fullName>
    </submittedName>
</protein>
<gene>
    <name evidence="2" type="ORF">M3I01_010470</name>
</gene>
<evidence type="ECO:0000313" key="2">
    <source>
        <dbReference type="EMBL" id="MDE8603333.1"/>
    </source>
</evidence>